<comment type="pathway">
    <text evidence="3">Amino-sugar metabolism; N-acetylneuraminate degradation; D-fructose 6-phosphate from N-acetylneuraminate: step 3/5.</text>
</comment>
<evidence type="ECO:0000313" key="8">
    <source>
        <dbReference type="EMBL" id="PZG02455.1"/>
    </source>
</evidence>
<dbReference type="Pfam" id="PF04131">
    <property type="entry name" value="NanE"/>
    <property type="match status" value="1"/>
</dbReference>
<dbReference type="AlphaFoldDB" id="A0A2W2DB42"/>
<dbReference type="InterPro" id="IPR013785">
    <property type="entry name" value="Aldolase_TIM"/>
</dbReference>
<dbReference type="GO" id="GO:0047465">
    <property type="term" value="F:N-acylglucosamine-6-phosphate 2-epimerase activity"/>
    <property type="evidence" value="ECO:0007669"/>
    <property type="project" value="UniProtKB-EC"/>
</dbReference>
<dbReference type="Proteomes" id="UP000248749">
    <property type="component" value="Unassembled WGS sequence"/>
</dbReference>
<evidence type="ECO:0000256" key="5">
    <source>
        <dbReference type="ARBA" id="ARBA00013180"/>
    </source>
</evidence>
<dbReference type="InterPro" id="IPR007260">
    <property type="entry name" value="NanE"/>
</dbReference>
<organism evidence="8 9">
    <name type="scientific">Micromonospora deserti</name>
    <dbReference type="NCBI Taxonomy" id="2070366"/>
    <lineage>
        <taxon>Bacteria</taxon>
        <taxon>Bacillati</taxon>
        <taxon>Actinomycetota</taxon>
        <taxon>Actinomycetes</taxon>
        <taxon>Micromonosporales</taxon>
        <taxon>Micromonosporaceae</taxon>
        <taxon>Micromonospora</taxon>
    </lineage>
</organism>
<evidence type="ECO:0000256" key="6">
    <source>
        <dbReference type="ARBA" id="ARBA00023235"/>
    </source>
</evidence>
<dbReference type="GO" id="GO:0019262">
    <property type="term" value="P:N-acetylneuraminate catabolic process"/>
    <property type="evidence" value="ECO:0007669"/>
    <property type="project" value="UniProtKB-UniPathway"/>
</dbReference>
<dbReference type="UniPathway" id="UPA00629">
    <property type="reaction ID" value="UER00682"/>
</dbReference>
<evidence type="ECO:0000256" key="3">
    <source>
        <dbReference type="ARBA" id="ARBA00005081"/>
    </source>
</evidence>
<dbReference type="NCBIfam" id="NF002231">
    <property type="entry name" value="PRK01130.1"/>
    <property type="match status" value="1"/>
</dbReference>
<evidence type="ECO:0000256" key="7">
    <source>
        <dbReference type="ARBA" id="ARBA00023277"/>
    </source>
</evidence>
<keyword evidence="7" id="KW-0119">Carbohydrate metabolism</keyword>
<sequence>MSVLDDLAGGLVVSCQPLPDEPEDPMRDPYVQARVAAAVVRGGAVAVRANGPADIGAIRAAVSVPVIGLHKRGTEGVFITPTAADAVEVARAGAHVIAVDATNRPRPDGRTFADTVRAVRAHGDALILADVSTAEEGMTAVRDGADAVATTLSGYTSTSPCGQGPDLGLVARLVSLVRVPVIAEGRYRNAEQIGLAFAAGAHAVVVGNAITSPLWITRHLAPATPAAALESEPDG</sequence>
<dbReference type="GO" id="GO:0005829">
    <property type="term" value="C:cytosol"/>
    <property type="evidence" value="ECO:0007669"/>
    <property type="project" value="TreeGrafter"/>
</dbReference>
<reference evidence="8 9" key="1">
    <citation type="submission" date="2018-01" db="EMBL/GenBank/DDBJ databases">
        <title>Draft genome sequence of Salinispora sp. 13K206.</title>
        <authorList>
            <person name="Sahin N."/>
            <person name="Saygin H."/>
            <person name="Ay H."/>
        </authorList>
    </citation>
    <scope>NUCLEOTIDE SEQUENCE [LARGE SCALE GENOMIC DNA]</scope>
    <source>
        <strain evidence="8 9">13K206</strain>
    </source>
</reference>
<dbReference type="PANTHER" id="PTHR36204:SF1">
    <property type="entry name" value="N-ACETYLMANNOSAMINE-6-PHOSPHATE 2-EPIMERASE-RELATED"/>
    <property type="match status" value="1"/>
</dbReference>
<proteinExistence type="inferred from homology"/>
<evidence type="ECO:0000256" key="4">
    <source>
        <dbReference type="ARBA" id="ARBA00007439"/>
    </source>
</evidence>
<name>A0A2W2DB42_9ACTN</name>
<keyword evidence="6" id="KW-0413">Isomerase</keyword>
<evidence type="ECO:0000256" key="2">
    <source>
        <dbReference type="ARBA" id="ARBA00002147"/>
    </source>
</evidence>
<protein>
    <recommendedName>
        <fullName evidence="5">N-acylglucosamine-6-phosphate 2-epimerase</fullName>
        <ecNumber evidence="5">5.1.3.9</ecNumber>
    </recommendedName>
</protein>
<accession>A0A2W2DB42</accession>
<comment type="similarity">
    <text evidence="4">Belongs to the NanE family.</text>
</comment>
<dbReference type="EC" id="5.1.3.9" evidence="5"/>
<dbReference type="SUPFAM" id="SSF51366">
    <property type="entry name" value="Ribulose-phoshate binding barrel"/>
    <property type="match status" value="1"/>
</dbReference>
<comment type="function">
    <text evidence="2">Converts N-acetylmannosamine-6-phosphate (ManNAc-6-P) to N-acetylglucosamine-6-phosphate (GlcNAc-6-P).</text>
</comment>
<keyword evidence="9" id="KW-1185">Reference proteome</keyword>
<dbReference type="Gene3D" id="3.20.20.70">
    <property type="entry name" value="Aldolase class I"/>
    <property type="match status" value="1"/>
</dbReference>
<dbReference type="EMBL" id="POUB01000008">
    <property type="protein sequence ID" value="PZG02455.1"/>
    <property type="molecule type" value="Genomic_DNA"/>
</dbReference>
<dbReference type="OrthoDB" id="9781704at2"/>
<dbReference type="GO" id="GO:0006053">
    <property type="term" value="P:N-acetylmannosamine catabolic process"/>
    <property type="evidence" value="ECO:0007669"/>
    <property type="project" value="TreeGrafter"/>
</dbReference>
<comment type="catalytic activity">
    <reaction evidence="1">
        <text>an N-acyl-D-glucosamine 6-phosphate = an N-acyl-D-mannosamine 6-phosphate</text>
        <dbReference type="Rhea" id="RHEA:23932"/>
        <dbReference type="ChEBI" id="CHEBI:57599"/>
        <dbReference type="ChEBI" id="CHEBI:57666"/>
        <dbReference type="EC" id="5.1.3.9"/>
    </reaction>
</comment>
<dbReference type="InterPro" id="IPR011060">
    <property type="entry name" value="RibuloseP-bd_barrel"/>
</dbReference>
<comment type="caution">
    <text evidence="8">The sequence shown here is derived from an EMBL/GenBank/DDBJ whole genome shotgun (WGS) entry which is preliminary data.</text>
</comment>
<dbReference type="PANTHER" id="PTHR36204">
    <property type="entry name" value="N-ACETYLMANNOSAMINE-6-PHOSPHATE 2-EPIMERASE-RELATED"/>
    <property type="match status" value="1"/>
</dbReference>
<dbReference type="RefSeq" id="WP_111132519.1">
    <property type="nucleotide sequence ID" value="NZ_POUB01000008.1"/>
</dbReference>
<gene>
    <name evidence="8" type="ORF">C1I99_02445</name>
</gene>
<evidence type="ECO:0000256" key="1">
    <source>
        <dbReference type="ARBA" id="ARBA00000056"/>
    </source>
</evidence>
<evidence type="ECO:0000313" key="9">
    <source>
        <dbReference type="Proteomes" id="UP000248749"/>
    </source>
</evidence>